<dbReference type="Proteomes" id="UP000050164">
    <property type="component" value="Unassembled WGS sequence"/>
</dbReference>
<dbReference type="AlphaFoldDB" id="A0A655AHY2"/>
<organism evidence="1 2">
    <name type="scientific">Mycobacterium tuberculosis</name>
    <dbReference type="NCBI Taxonomy" id="1773"/>
    <lineage>
        <taxon>Bacteria</taxon>
        <taxon>Bacillati</taxon>
        <taxon>Actinomycetota</taxon>
        <taxon>Actinomycetes</taxon>
        <taxon>Mycobacteriales</taxon>
        <taxon>Mycobacteriaceae</taxon>
        <taxon>Mycobacterium</taxon>
        <taxon>Mycobacterium tuberculosis complex</taxon>
    </lineage>
</organism>
<evidence type="ECO:0000313" key="2">
    <source>
        <dbReference type="Proteomes" id="UP000050164"/>
    </source>
</evidence>
<gene>
    <name evidence="1" type="ORF">ERS027659_03610</name>
</gene>
<name>A0A655AHY2_MYCTX</name>
<protein>
    <submittedName>
        <fullName evidence="1">Uncharacterized protein</fullName>
    </submittedName>
</protein>
<proteinExistence type="predicted"/>
<sequence>MRTDNPKAEPSERATVPTMTADATTLLVMPSMMMKIRQSDATTAIMTSYRVPSWMSL</sequence>
<reference evidence="1 2" key="1">
    <citation type="submission" date="2015-03" db="EMBL/GenBank/DDBJ databases">
        <authorList>
            <consortium name="Pathogen Informatics"/>
        </authorList>
    </citation>
    <scope>NUCLEOTIDE SEQUENCE [LARGE SCALE GENOMIC DNA]</scope>
    <source>
        <strain evidence="1 2">Bir 185</strain>
    </source>
</reference>
<dbReference type="EMBL" id="CNFT01001083">
    <property type="protein sequence ID" value="CKS82446.1"/>
    <property type="molecule type" value="Genomic_DNA"/>
</dbReference>
<accession>A0A655AHY2</accession>
<evidence type="ECO:0000313" key="1">
    <source>
        <dbReference type="EMBL" id="CKS82446.1"/>
    </source>
</evidence>